<reference evidence="2 3" key="1">
    <citation type="submission" date="2023-01" db="EMBL/GenBank/DDBJ databases">
        <title>Complete genome sequence of Roseicyclus marinus strain Dej080120_10.</title>
        <authorList>
            <person name="Ueki S."/>
            <person name="Maruyama F."/>
        </authorList>
    </citation>
    <scope>NUCLEOTIDE SEQUENCE [LARGE SCALE GENOMIC DNA]</scope>
    <source>
        <strain evidence="2 3">Dej080120_10</strain>
    </source>
</reference>
<protein>
    <submittedName>
        <fullName evidence="2">Uncharacterized protein</fullName>
    </submittedName>
</protein>
<feature type="transmembrane region" description="Helical" evidence="1">
    <location>
        <begin position="47"/>
        <end position="69"/>
    </location>
</feature>
<evidence type="ECO:0000256" key="1">
    <source>
        <dbReference type="SAM" id="Phobius"/>
    </source>
</evidence>
<organism evidence="2 3">
    <name type="scientific">Roseicyclus marinus</name>
    <dbReference type="NCBI Taxonomy" id="2161673"/>
    <lineage>
        <taxon>Bacteria</taxon>
        <taxon>Pseudomonadati</taxon>
        <taxon>Pseudomonadota</taxon>
        <taxon>Alphaproteobacteria</taxon>
        <taxon>Rhodobacterales</taxon>
        <taxon>Roseobacteraceae</taxon>
        <taxon>Roseicyclus</taxon>
    </lineage>
</organism>
<dbReference type="KEGG" id="rmai:MACH21_19860"/>
<dbReference type="AlphaFoldDB" id="A0AA48HHP7"/>
<feature type="transmembrane region" description="Helical" evidence="1">
    <location>
        <begin position="18"/>
        <end position="40"/>
    </location>
</feature>
<proteinExistence type="predicted"/>
<keyword evidence="3" id="KW-1185">Reference proteome</keyword>
<gene>
    <name evidence="2" type="ORF">MACH21_19860</name>
</gene>
<keyword evidence="1" id="KW-0472">Membrane</keyword>
<name>A0AA48HHP7_9RHOB</name>
<evidence type="ECO:0000313" key="2">
    <source>
        <dbReference type="EMBL" id="BDW85809.1"/>
    </source>
</evidence>
<sequence length="99" mass="10648">MRVIGDLWRGDLPLGDAFWSWAVLGGLLVNLSTSLGFLWLITLDLPLLALGVGYGLSLPFNFVATMGVWRSAARHVGPAIQADLARIAVLVWMGVLSLS</sequence>
<dbReference type="Proteomes" id="UP001337723">
    <property type="component" value="Chromosome"/>
</dbReference>
<evidence type="ECO:0000313" key="3">
    <source>
        <dbReference type="Proteomes" id="UP001337723"/>
    </source>
</evidence>
<dbReference type="EMBL" id="AP027266">
    <property type="protein sequence ID" value="BDW85809.1"/>
    <property type="molecule type" value="Genomic_DNA"/>
</dbReference>
<dbReference type="RefSeq" id="WP_338271633.1">
    <property type="nucleotide sequence ID" value="NZ_AP027266.1"/>
</dbReference>
<keyword evidence="1" id="KW-0812">Transmembrane</keyword>
<accession>A0AA48HHP7</accession>
<keyword evidence="1" id="KW-1133">Transmembrane helix</keyword>